<dbReference type="PANTHER" id="PTHR30349">
    <property type="entry name" value="PHAGE INTEGRASE-RELATED"/>
    <property type="match status" value="1"/>
</dbReference>
<dbReference type="PATRIC" id="fig|1313304.3.peg.1161"/>
<sequence>MEIHRCLEEFLRSLRHHSKHTRDAYKRDLESFIAEGKTLCPSSPPHVQEILHRSVVRHVLHTLHTMGNSPATIRRKRAALQSFITFCLLRSYLSTDPLASLGSPKNASRCLPGIIEERHTAALQHMKYSGPQARRNQALIELFYGSGLRLSELHRANIGDIEWEKGLIRVVGKGEKTRIVPTTPQSLSCLMTYLTQDRGTKCKDAPLFTSTGEKRLSRRQIERIVKKVLHHITDEDSHTPHTLRHTYASHLLDHGADIRVVKELLGHSSLDTTQIYTHLSKQRIAQAFHQAHPRSGKRT</sequence>
<name>U7D9K7_9BACT</name>
<dbReference type="eggNOG" id="COG4974">
    <property type="taxonomic scope" value="Bacteria"/>
</dbReference>
<keyword evidence="4" id="KW-0159">Chromosome partition</keyword>
<dbReference type="GO" id="GO:0051301">
    <property type="term" value="P:cell division"/>
    <property type="evidence" value="ECO:0007669"/>
    <property type="project" value="UniProtKB-KW"/>
</dbReference>
<keyword evidence="5" id="KW-0229">DNA integration</keyword>
<organism evidence="12 13">
    <name type="scientific">Chitinivibrio alkaliphilus ACht1</name>
    <dbReference type="NCBI Taxonomy" id="1313304"/>
    <lineage>
        <taxon>Bacteria</taxon>
        <taxon>Pseudomonadati</taxon>
        <taxon>Fibrobacterota</taxon>
        <taxon>Chitinivibrionia</taxon>
        <taxon>Chitinivibrionales</taxon>
        <taxon>Chitinivibrionaceae</taxon>
        <taxon>Chitinivibrio</taxon>
    </lineage>
</organism>
<keyword evidence="2" id="KW-0963">Cytoplasm</keyword>
<keyword evidence="7" id="KW-0233">DNA recombination</keyword>
<evidence type="ECO:0000313" key="13">
    <source>
        <dbReference type="Proteomes" id="UP000017148"/>
    </source>
</evidence>
<accession>U7D9K7</accession>
<dbReference type="InterPro" id="IPR010998">
    <property type="entry name" value="Integrase_recombinase_N"/>
</dbReference>
<dbReference type="PANTHER" id="PTHR30349:SF77">
    <property type="entry name" value="TYROSINE RECOMBINASE XERC"/>
    <property type="match status" value="1"/>
</dbReference>
<dbReference type="Pfam" id="PF00589">
    <property type="entry name" value="Phage_integrase"/>
    <property type="match status" value="1"/>
</dbReference>
<dbReference type="GO" id="GO:0005737">
    <property type="term" value="C:cytoplasm"/>
    <property type="evidence" value="ECO:0007669"/>
    <property type="project" value="UniProtKB-SubCell"/>
</dbReference>
<comment type="subcellular location">
    <subcellularLocation>
        <location evidence="1">Cytoplasm</location>
    </subcellularLocation>
</comment>
<feature type="domain" description="Core-binding (CB)" evidence="11">
    <location>
        <begin position="1"/>
        <end position="88"/>
    </location>
</feature>
<protein>
    <submittedName>
        <fullName evidence="12">Tyrosine recombinase XerD</fullName>
    </submittedName>
</protein>
<dbReference type="SUPFAM" id="SSF47823">
    <property type="entry name" value="lambda integrase-like, N-terminal domain"/>
    <property type="match status" value="1"/>
</dbReference>
<evidence type="ECO:0000256" key="2">
    <source>
        <dbReference type="ARBA" id="ARBA00022490"/>
    </source>
</evidence>
<dbReference type="PROSITE" id="PS51900">
    <property type="entry name" value="CB"/>
    <property type="match status" value="1"/>
</dbReference>
<dbReference type="InterPro" id="IPR013762">
    <property type="entry name" value="Integrase-like_cat_sf"/>
</dbReference>
<evidence type="ECO:0000256" key="9">
    <source>
        <dbReference type="PROSITE-ProRule" id="PRU01248"/>
    </source>
</evidence>
<proteinExistence type="predicted"/>
<dbReference type="InterPro" id="IPR011010">
    <property type="entry name" value="DNA_brk_join_enz"/>
</dbReference>
<keyword evidence="3" id="KW-0132">Cell division</keyword>
<evidence type="ECO:0000256" key="5">
    <source>
        <dbReference type="ARBA" id="ARBA00022908"/>
    </source>
</evidence>
<evidence type="ECO:0000256" key="4">
    <source>
        <dbReference type="ARBA" id="ARBA00022829"/>
    </source>
</evidence>
<dbReference type="GO" id="GO:0006310">
    <property type="term" value="P:DNA recombination"/>
    <property type="evidence" value="ECO:0007669"/>
    <property type="project" value="UniProtKB-KW"/>
</dbReference>
<dbReference type="AlphaFoldDB" id="U7D9K7"/>
<dbReference type="STRING" id="1313304.CALK_1214"/>
<dbReference type="Gene3D" id="1.10.150.130">
    <property type="match status" value="1"/>
</dbReference>
<dbReference type="RefSeq" id="WP_022636691.1">
    <property type="nucleotide sequence ID" value="NZ_ASJR01000009.1"/>
</dbReference>
<feature type="domain" description="Tyr recombinase" evidence="10">
    <location>
        <begin position="109"/>
        <end position="289"/>
    </location>
</feature>
<evidence type="ECO:0000256" key="1">
    <source>
        <dbReference type="ARBA" id="ARBA00004496"/>
    </source>
</evidence>
<reference evidence="12 13" key="1">
    <citation type="journal article" date="2013" name="Environ. Microbiol.">
        <title>Genome analysis of Chitinivibrio alkaliphilus gen. nov., sp. nov., a novel extremely haloalkaliphilic anaerobic chitinolytic bacterium from the candidate phylum Termite Group 3.</title>
        <authorList>
            <person name="Sorokin D.Y."/>
            <person name="Gumerov V.M."/>
            <person name="Rakitin A.L."/>
            <person name="Beletsky A.V."/>
            <person name="Damste J.S."/>
            <person name="Muyzer G."/>
            <person name="Mardanov A.V."/>
            <person name="Ravin N.V."/>
        </authorList>
    </citation>
    <scope>NUCLEOTIDE SEQUENCE [LARGE SCALE GENOMIC DNA]</scope>
    <source>
        <strain evidence="12 13">ACht1</strain>
    </source>
</reference>
<dbReference type="GO" id="GO:0003677">
    <property type="term" value="F:DNA binding"/>
    <property type="evidence" value="ECO:0007669"/>
    <property type="project" value="UniProtKB-UniRule"/>
</dbReference>
<dbReference type="GO" id="GO:0015074">
    <property type="term" value="P:DNA integration"/>
    <property type="evidence" value="ECO:0007669"/>
    <property type="project" value="UniProtKB-KW"/>
</dbReference>
<keyword evidence="6 9" id="KW-0238">DNA-binding</keyword>
<dbReference type="InterPro" id="IPR044068">
    <property type="entry name" value="CB"/>
</dbReference>
<dbReference type="InterPro" id="IPR004107">
    <property type="entry name" value="Integrase_SAM-like_N"/>
</dbReference>
<dbReference type="PROSITE" id="PS51898">
    <property type="entry name" value="TYR_RECOMBINASE"/>
    <property type="match status" value="1"/>
</dbReference>
<dbReference type="InterPro" id="IPR002104">
    <property type="entry name" value="Integrase_catalytic"/>
</dbReference>
<dbReference type="Gene3D" id="1.10.443.10">
    <property type="entry name" value="Intergrase catalytic core"/>
    <property type="match status" value="1"/>
</dbReference>
<dbReference type="InterPro" id="IPR050090">
    <property type="entry name" value="Tyrosine_recombinase_XerCD"/>
</dbReference>
<comment type="caution">
    <text evidence="12">The sequence shown here is derived from an EMBL/GenBank/DDBJ whole genome shotgun (WGS) entry which is preliminary data.</text>
</comment>
<dbReference type="Pfam" id="PF02899">
    <property type="entry name" value="Phage_int_SAM_1"/>
    <property type="match status" value="1"/>
</dbReference>
<dbReference type="SUPFAM" id="SSF56349">
    <property type="entry name" value="DNA breaking-rejoining enzymes"/>
    <property type="match status" value="1"/>
</dbReference>
<keyword evidence="8" id="KW-0131">Cell cycle</keyword>
<evidence type="ECO:0000259" key="11">
    <source>
        <dbReference type="PROSITE" id="PS51900"/>
    </source>
</evidence>
<dbReference type="OrthoDB" id="9801717at2"/>
<gene>
    <name evidence="12" type="ORF">CALK_1214</name>
</gene>
<evidence type="ECO:0000259" key="10">
    <source>
        <dbReference type="PROSITE" id="PS51898"/>
    </source>
</evidence>
<dbReference type="Proteomes" id="UP000017148">
    <property type="component" value="Unassembled WGS sequence"/>
</dbReference>
<dbReference type="GO" id="GO:0007059">
    <property type="term" value="P:chromosome segregation"/>
    <property type="evidence" value="ECO:0007669"/>
    <property type="project" value="UniProtKB-KW"/>
</dbReference>
<evidence type="ECO:0000256" key="6">
    <source>
        <dbReference type="ARBA" id="ARBA00023125"/>
    </source>
</evidence>
<dbReference type="EMBL" id="ASJR01000009">
    <property type="protein sequence ID" value="ERP31772.1"/>
    <property type="molecule type" value="Genomic_DNA"/>
</dbReference>
<evidence type="ECO:0000256" key="8">
    <source>
        <dbReference type="ARBA" id="ARBA00023306"/>
    </source>
</evidence>
<evidence type="ECO:0000313" key="12">
    <source>
        <dbReference type="EMBL" id="ERP31772.1"/>
    </source>
</evidence>
<keyword evidence="13" id="KW-1185">Reference proteome</keyword>
<evidence type="ECO:0000256" key="7">
    <source>
        <dbReference type="ARBA" id="ARBA00023172"/>
    </source>
</evidence>
<evidence type="ECO:0000256" key="3">
    <source>
        <dbReference type="ARBA" id="ARBA00022618"/>
    </source>
</evidence>